<dbReference type="EMBL" id="BEYU01000040">
    <property type="protein sequence ID" value="GBG28153.1"/>
    <property type="molecule type" value="Genomic_DNA"/>
</dbReference>
<gene>
    <name evidence="8" type="ORF">FCC1311_043762</name>
</gene>
<dbReference type="SMART" id="SM00326">
    <property type="entry name" value="SH3"/>
    <property type="match status" value="2"/>
</dbReference>
<dbReference type="InterPro" id="IPR027267">
    <property type="entry name" value="AH/BAR_dom_sf"/>
</dbReference>
<evidence type="ECO:0000259" key="6">
    <source>
        <dbReference type="PROSITE" id="PS50002"/>
    </source>
</evidence>
<dbReference type="AlphaFoldDB" id="A0A2R5GHM8"/>
<organism evidence="8 9">
    <name type="scientific">Hondaea fermentalgiana</name>
    <dbReference type="NCBI Taxonomy" id="2315210"/>
    <lineage>
        <taxon>Eukaryota</taxon>
        <taxon>Sar</taxon>
        <taxon>Stramenopiles</taxon>
        <taxon>Bigyra</taxon>
        <taxon>Labyrinthulomycetes</taxon>
        <taxon>Thraustochytrida</taxon>
        <taxon>Thraustochytriidae</taxon>
        <taxon>Hondaea</taxon>
    </lineage>
</organism>
<dbReference type="Gene3D" id="2.30.30.40">
    <property type="entry name" value="SH3 Domains"/>
    <property type="match status" value="2"/>
</dbReference>
<dbReference type="Pfam" id="PF00018">
    <property type="entry name" value="SH3_1"/>
    <property type="match status" value="2"/>
</dbReference>
<evidence type="ECO:0000256" key="5">
    <source>
        <dbReference type="SAM" id="MobiDB-lite"/>
    </source>
</evidence>
<keyword evidence="3 4" id="KW-0175">Coiled coil</keyword>
<feature type="domain" description="SH3" evidence="6">
    <location>
        <begin position="788"/>
        <end position="848"/>
    </location>
</feature>
<feature type="region of interest" description="Disordered" evidence="5">
    <location>
        <begin position="734"/>
        <end position="782"/>
    </location>
</feature>
<dbReference type="InterPro" id="IPR005583">
    <property type="entry name" value="YaaA"/>
</dbReference>
<dbReference type="GO" id="GO:0016301">
    <property type="term" value="F:kinase activity"/>
    <property type="evidence" value="ECO:0007669"/>
    <property type="project" value="UniProtKB-KW"/>
</dbReference>
<feature type="compositionally biased region" description="Low complexity" evidence="5">
    <location>
        <begin position="734"/>
        <end position="745"/>
    </location>
</feature>
<proteinExistence type="inferred from homology"/>
<dbReference type="GO" id="GO:0033194">
    <property type="term" value="P:response to hydroperoxide"/>
    <property type="evidence" value="ECO:0007669"/>
    <property type="project" value="TreeGrafter"/>
</dbReference>
<feature type="coiled-coil region" evidence="4">
    <location>
        <begin position="619"/>
        <end position="668"/>
    </location>
</feature>
<comment type="caution">
    <text evidence="8">The sequence shown here is derived from an EMBL/GenBank/DDBJ whole genome shotgun (WGS) entry which is preliminary data.</text>
</comment>
<dbReference type="InterPro" id="IPR036028">
    <property type="entry name" value="SH3-like_dom_sf"/>
</dbReference>
<sequence>MREVAKAQAGAGGLAPLLAGPTATLLEELKNESAGQLSKLMSISDALGKLNYERYQGWEEATTYIAADLFDGEAFKALDVDSFSAEDRAQMQSSLVILSGLYGMIRPGDAIRPYRLEMGTKYAVDGTKNLVAFWKKHGLTDTLAAHAKSVGAKIILNCASDEYAKAVDFAKLEKDHGLQVLRFKGVKPGGARGLPGVFSKQARGMMSRFVIQSKAQTAQDLEAFTGSDNRFAFLRRDGNEMIFERYDAPRTARGDTASTSASSKTKGKASAAKMEGSKSGSAKAISEHKEDDSAGDVSEAPKTKTKRKGNSKSSVKVEDTKAFRPRGNPTSEIVCDLFPAACLSAVADIVVIIVAVVVPASALTPQAAASNGTSSSPSLNATARSVSGPLPIIFPDAALGQSALSLGKGKASAKDGDGPKNVGYDDLWDGLDVCLEQASGTKLSTKDLATGLGQWSAAERDYINKLPFTRKRYELPSCEAGSLGTVLEAFCSSFVKIGEARSRLSSVVGAMGTQLHQFRREQNQAKRKLELDGAKLRKALQLQEQAFQRAKLKYEKACRDAEQLIALKEKAHQEKALQEVSKLWQRTTDALIVVQESEQQYRLAVEELRDFRTSYATAMQRVLRELQVLEENRIEYIKALTHGIVDSYTELSNQFAQVIDEIAEAAEAVDCHKDIDGFVKRNLRPQPEPVAFESSVTAKIEAEIEILVGGGVRPGTAHGGDGLHATSLRRYASASSAATPTSIPTRPIPTRPSVSSRAIATNKNDESDCSSDENPSTGNEQYIVKNSGSVNFVRVLYEYEAEEDSELTVQPGDIVQVVEKDGSGWWEGRLANGKTGSFPENYTQAATAEEAAKQGFVLARGGASREASSAEEPPSRPRRPRGASENDEPDGSGAESEDGDTKQVVVIFDYEAQDPCDLTIRRREVLTVHGVDEDGGWLDASDKTGNRGMIPANYVRALARPGSALSA</sequence>
<dbReference type="InParanoid" id="A0A2R5GHM8"/>
<dbReference type="HAMAP" id="MF_00652">
    <property type="entry name" value="UPF0246"/>
    <property type="match status" value="1"/>
</dbReference>
<dbReference type="FunFam" id="2.30.30.40:FF:000072">
    <property type="entry name" value="Unconventional Myosin IB"/>
    <property type="match status" value="1"/>
</dbReference>
<evidence type="ECO:0000256" key="3">
    <source>
        <dbReference type="PROSITE-ProRule" id="PRU01077"/>
    </source>
</evidence>
<dbReference type="PANTHER" id="PTHR30283:SF4">
    <property type="entry name" value="PEROXIDE STRESS RESISTANCE PROTEIN YAAA"/>
    <property type="match status" value="1"/>
</dbReference>
<dbReference type="PROSITE" id="PS50002">
    <property type="entry name" value="SH3"/>
    <property type="match status" value="2"/>
</dbReference>
<dbReference type="SUPFAM" id="SSF50044">
    <property type="entry name" value="SH3-domain"/>
    <property type="match status" value="2"/>
</dbReference>
<keyword evidence="8" id="KW-0418">Kinase</keyword>
<dbReference type="SUPFAM" id="SSF103657">
    <property type="entry name" value="BAR/IMD domain-like"/>
    <property type="match status" value="1"/>
</dbReference>
<dbReference type="Proteomes" id="UP000241890">
    <property type="component" value="Unassembled WGS sequence"/>
</dbReference>
<feature type="domain" description="F-BAR" evidence="7">
    <location>
        <begin position="420"/>
        <end position="674"/>
    </location>
</feature>
<dbReference type="PANTHER" id="PTHR30283">
    <property type="entry name" value="PEROXIDE STRESS RESPONSE PROTEIN YAAA"/>
    <property type="match status" value="1"/>
</dbReference>
<evidence type="ECO:0000313" key="9">
    <source>
        <dbReference type="Proteomes" id="UP000241890"/>
    </source>
</evidence>
<reference evidence="8 9" key="1">
    <citation type="submission" date="2017-12" db="EMBL/GenBank/DDBJ databases">
        <title>Sequencing, de novo assembly and annotation of complete genome of a new Thraustochytrid species, strain FCC1311.</title>
        <authorList>
            <person name="Sedici K."/>
            <person name="Godart F."/>
            <person name="Aiese Cigliano R."/>
            <person name="Sanseverino W."/>
            <person name="Barakat M."/>
            <person name="Ortet P."/>
            <person name="Marechal E."/>
            <person name="Cagnac O."/>
            <person name="Amato A."/>
        </authorList>
    </citation>
    <scope>NUCLEOTIDE SEQUENCE [LARGE SCALE GENOMIC DNA]</scope>
</reference>
<protein>
    <submittedName>
        <fullName evidence="8">SH3 domain-containing kinase-binding protein 1</fullName>
    </submittedName>
</protein>
<name>A0A2R5GHM8_9STRA</name>
<feature type="compositionally biased region" description="Low complexity" evidence="5">
    <location>
        <begin position="256"/>
        <end position="273"/>
    </location>
</feature>
<keyword evidence="1 2" id="KW-0728">SH3 domain</keyword>
<feature type="compositionally biased region" description="Acidic residues" evidence="5">
    <location>
        <begin position="885"/>
        <end position="898"/>
    </location>
</feature>
<dbReference type="InterPro" id="IPR031160">
    <property type="entry name" value="F_BAR_dom"/>
</dbReference>
<evidence type="ECO:0000313" key="8">
    <source>
        <dbReference type="EMBL" id="GBG28153.1"/>
    </source>
</evidence>
<feature type="region of interest" description="Disordered" evidence="5">
    <location>
        <begin position="860"/>
        <end position="901"/>
    </location>
</feature>
<dbReference type="Gene3D" id="1.20.1270.60">
    <property type="entry name" value="Arfaptin homology (AH) domain/BAR domain"/>
    <property type="match status" value="1"/>
</dbReference>
<dbReference type="InterPro" id="IPR001452">
    <property type="entry name" value="SH3_domain"/>
</dbReference>
<evidence type="ECO:0000259" key="7">
    <source>
        <dbReference type="PROSITE" id="PS51741"/>
    </source>
</evidence>
<dbReference type="Pfam" id="PF03883">
    <property type="entry name" value="H2O2_YaaD"/>
    <property type="match status" value="1"/>
</dbReference>
<dbReference type="OrthoDB" id="10267106at2759"/>
<dbReference type="CDD" id="cd00174">
    <property type="entry name" value="SH3"/>
    <property type="match status" value="2"/>
</dbReference>
<dbReference type="PRINTS" id="PR00452">
    <property type="entry name" value="SH3DOMAIN"/>
</dbReference>
<evidence type="ECO:0000256" key="4">
    <source>
        <dbReference type="SAM" id="Coils"/>
    </source>
</evidence>
<feature type="compositionally biased region" description="Polar residues" evidence="5">
    <location>
        <begin position="772"/>
        <end position="782"/>
    </location>
</feature>
<accession>A0A2R5GHM8</accession>
<feature type="domain" description="SH3" evidence="6">
    <location>
        <begin position="899"/>
        <end position="960"/>
    </location>
</feature>
<feature type="region of interest" description="Disordered" evidence="5">
    <location>
        <begin position="245"/>
        <end position="328"/>
    </location>
</feature>
<keyword evidence="9" id="KW-1185">Reference proteome</keyword>
<evidence type="ECO:0000256" key="1">
    <source>
        <dbReference type="ARBA" id="ARBA00022443"/>
    </source>
</evidence>
<feature type="compositionally biased region" description="Low complexity" evidence="5">
    <location>
        <begin position="860"/>
        <end position="872"/>
    </location>
</feature>
<dbReference type="GO" id="GO:0005829">
    <property type="term" value="C:cytosol"/>
    <property type="evidence" value="ECO:0007669"/>
    <property type="project" value="TreeGrafter"/>
</dbReference>
<dbReference type="PROSITE" id="PS51741">
    <property type="entry name" value="F_BAR"/>
    <property type="match status" value="1"/>
</dbReference>
<keyword evidence="8" id="KW-0808">Transferase</keyword>
<evidence type="ECO:0000256" key="2">
    <source>
        <dbReference type="PROSITE-ProRule" id="PRU00192"/>
    </source>
</evidence>